<evidence type="ECO:0000256" key="5">
    <source>
        <dbReference type="ARBA" id="ARBA00023315"/>
    </source>
</evidence>
<dbReference type="Pfam" id="PF13444">
    <property type="entry name" value="Acetyltransf_5"/>
    <property type="match status" value="1"/>
</dbReference>
<dbReference type="EC" id="2.3.2.30" evidence="7"/>
<comment type="similarity">
    <text evidence="6">Belongs to the acetyltransferase family. OlsB subfamily.</text>
</comment>
<keyword evidence="3" id="KW-0808">Transferase</keyword>
<dbReference type="OrthoDB" id="9787072at2"/>
<dbReference type="InterPro" id="IPR016181">
    <property type="entry name" value="Acyl_CoA_acyltransferase"/>
</dbReference>
<evidence type="ECO:0000256" key="10">
    <source>
        <dbReference type="ARBA" id="ARBA00047785"/>
    </source>
</evidence>
<dbReference type="GO" id="GO:0043810">
    <property type="term" value="F:ornithine-acyl [acyl carrier protein] N-acyltransferase activity"/>
    <property type="evidence" value="ECO:0007669"/>
    <property type="project" value="UniProtKB-EC"/>
</dbReference>
<dbReference type="PROSITE" id="PS00018">
    <property type="entry name" value="EF_HAND_1"/>
    <property type="match status" value="1"/>
</dbReference>
<dbReference type="AlphaFoldDB" id="A3VKD8"/>
<dbReference type="InterPro" id="IPR018247">
    <property type="entry name" value="EF_Hand_1_Ca_BS"/>
</dbReference>
<comment type="pathway">
    <text evidence="1">Lipid metabolism.</text>
</comment>
<evidence type="ECO:0000256" key="1">
    <source>
        <dbReference type="ARBA" id="ARBA00005189"/>
    </source>
</evidence>
<dbReference type="PANTHER" id="PTHR37323">
    <property type="entry name" value="GCN5-RELATED N-ACETYLTRANSFERASE"/>
    <property type="match status" value="1"/>
</dbReference>
<protein>
    <recommendedName>
        <fullName evidence="8">L-ornithine N(alpha)-acyltransferase</fullName>
        <ecNumber evidence="7">2.3.2.30</ecNumber>
    </recommendedName>
</protein>
<proteinExistence type="inferred from homology"/>
<dbReference type="SUPFAM" id="SSF55729">
    <property type="entry name" value="Acyl-CoA N-acyltransferases (Nat)"/>
    <property type="match status" value="1"/>
</dbReference>
<dbReference type="Gene3D" id="3.40.630.30">
    <property type="match status" value="1"/>
</dbReference>
<dbReference type="GO" id="GO:0006629">
    <property type="term" value="P:lipid metabolic process"/>
    <property type="evidence" value="ECO:0007669"/>
    <property type="project" value="UniProtKB-KW"/>
</dbReference>
<evidence type="ECO:0000256" key="9">
    <source>
        <dbReference type="ARBA" id="ARBA00045724"/>
    </source>
</evidence>
<comment type="function">
    <text evidence="9">Catalyzes the first step in the biosynthesis of ornithine lipids, which are phosphorus-free membrane lipids. Catalyzes the 3-hydroxyacyl-acyl carrier protein-dependent acylation of ornithine to form lyso-ornithine lipid (LOL).</text>
</comment>
<keyword evidence="5" id="KW-0012">Acyltransferase</keyword>
<dbReference type="eggNOG" id="COG3176">
    <property type="taxonomic scope" value="Bacteria"/>
</dbReference>
<keyword evidence="2" id="KW-0444">Lipid biosynthesis</keyword>
<dbReference type="STRING" id="314271.RB2654_04516"/>
<name>A3VKD8_9RHOB</name>
<evidence type="ECO:0000256" key="6">
    <source>
        <dbReference type="ARBA" id="ARBA00038095"/>
    </source>
</evidence>
<comment type="caution">
    <text evidence="11">The sequence shown here is derived from an EMBL/GenBank/DDBJ whole genome shotgun (WGS) entry which is preliminary data.</text>
</comment>
<keyword evidence="12" id="KW-1185">Reference proteome</keyword>
<evidence type="ECO:0000256" key="3">
    <source>
        <dbReference type="ARBA" id="ARBA00022679"/>
    </source>
</evidence>
<dbReference type="RefSeq" id="WP_008329070.1">
    <property type="nucleotide sequence ID" value="NZ_CH902578.1"/>
</dbReference>
<accession>A3VKD8</accession>
<sequence>MSDSSPVYELRIAETEDDIRDAQRLRYQVFVEELGGDGVDVDHENRLERDEFDDWFDHLILYDRARPEGDQAVGAYRVMRDDQAAKLGRYYTDAEYDLTALKTCGRKLLELGRSCVHRDYRGGSALPQLWVGLMNYSDAHGIDVMFGVASFHGTDLDAIKLPLSHLHHSHLAPPELRTRVLDEFYTSADLMPADEIDEKAAMKAMPALIKAYLRLNGVIGDGVYIDEPFNTSDVCIIVDMAKVPPKQRAMYEKLAKREAKG</sequence>
<dbReference type="EMBL" id="AAMT01000017">
    <property type="protein sequence ID" value="EAQ11262.1"/>
    <property type="molecule type" value="Genomic_DNA"/>
</dbReference>
<reference evidence="11 12" key="1">
    <citation type="journal article" date="2010" name="J. Bacteriol.">
        <title>Genome sequences of Pelagibaca bermudensis HTCC2601T and Maritimibacter alkaliphilus HTCC2654T, the type strains of two marine Roseobacter genera.</title>
        <authorList>
            <person name="Thrash J.C."/>
            <person name="Cho J.C."/>
            <person name="Ferriera S."/>
            <person name="Johnson J."/>
            <person name="Vergin K.L."/>
            <person name="Giovannoni S.J."/>
        </authorList>
    </citation>
    <scope>NUCLEOTIDE SEQUENCE [LARGE SCALE GENOMIC DNA]</scope>
    <source>
        <strain evidence="11 12">HTCC2654</strain>
    </source>
</reference>
<dbReference type="PANTHER" id="PTHR37323:SF1">
    <property type="entry name" value="L-ORNITHINE N(ALPHA)-ACYLTRANSFERASE"/>
    <property type="match status" value="1"/>
</dbReference>
<evidence type="ECO:0000256" key="2">
    <source>
        <dbReference type="ARBA" id="ARBA00022516"/>
    </source>
</evidence>
<evidence type="ECO:0000256" key="7">
    <source>
        <dbReference type="ARBA" id="ARBA00039058"/>
    </source>
</evidence>
<evidence type="ECO:0000313" key="12">
    <source>
        <dbReference type="Proteomes" id="UP000002931"/>
    </source>
</evidence>
<evidence type="ECO:0000256" key="4">
    <source>
        <dbReference type="ARBA" id="ARBA00023098"/>
    </source>
</evidence>
<dbReference type="HOGENOM" id="CLU_058962_1_1_5"/>
<dbReference type="Proteomes" id="UP000002931">
    <property type="component" value="Unassembled WGS sequence"/>
</dbReference>
<evidence type="ECO:0000313" key="11">
    <source>
        <dbReference type="EMBL" id="EAQ11262.1"/>
    </source>
</evidence>
<gene>
    <name evidence="11" type="ORF">RB2654_04516</name>
</gene>
<organism evidence="11 12">
    <name type="scientific">Maritimibacter alkaliphilus HTCC2654</name>
    <dbReference type="NCBI Taxonomy" id="314271"/>
    <lineage>
        <taxon>Bacteria</taxon>
        <taxon>Pseudomonadati</taxon>
        <taxon>Pseudomonadota</taxon>
        <taxon>Alphaproteobacteria</taxon>
        <taxon>Rhodobacterales</taxon>
        <taxon>Roseobacteraceae</taxon>
        <taxon>Maritimibacter</taxon>
    </lineage>
</organism>
<evidence type="ECO:0000256" key="8">
    <source>
        <dbReference type="ARBA" id="ARBA00039866"/>
    </source>
</evidence>
<dbReference type="InterPro" id="IPR052351">
    <property type="entry name" value="Ornithine_N-alpha-AT"/>
</dbReference>
<keyword evidence="4" id="KW-0443">Lipid metabolism</keyword>
<comment type="catalytic activity">
    <reaction evidence="10">
        <text>a (3R)-hydroxyacyl-[ACP] + L-ornithine = a lyso-ornithine lipid + holo-[ACP] + H(+)</text>
        <dbReference type="Rhea" id="RHEA:20633"/>
        <dbReference type="Rhea" id="RHEA-COMP:9685"/>
        <dbReference type="Rhea" id="RHEA-COMP:9945"/>
        <dbReference type="ChEBI" id="CHEBI:15378"/>
        <dbReference type="ChEBI" id="CHEBI:46911"/>
        <dbReference type="ChEBI" id="CHEBI:64479"/>
        <dbReference type="ChEBI" id="CHEBI:78827"/>
        <dbReference type="ChEBI" id="CHEBI:138482"/>
        <dbReference type="EC" id="2.3.2.30"/>
    </reaction>
    <physiologicalReaction direction="left-to-right" evidence="10">
        <dbReference type="Rhea" id="RHEA:20634"/>
    </physiologicalReaction>
</comment>